<dbReference type="Pfam" id="PF14464">
    <property type="entry name" value="Prok-JAB"/>
    <property type="match status" value="1"/>
</dbReference>
<keyword evidence="8" id="KW-1185">Reference proteome</keyword>
<evidence type="ECO:0000256" key="4">
    <source>
        <dbReference type="ARBA" id="ARBA00022833"/>
    </source>
</evidence>
<name>A0ABS5MHM1_9BACI</name>
<keyword evidence="3" id="KW-0378">Hydrolase</keyword>
<dbReference type="CDD" id="cd08070">
    <property type="entry name" value="MPN_like"/>
    <property type="match status" value="1"/>
</dbReference>
<keyword evidence="5" id="KW-0482">Metalloprotease</keyword>
<accession>A0ABS5MHM1</accession>
<organism evidence="7 8">
    <name type="scientific">Ornithinibacillus massiliensis</name>
    <dbReference type="NCBI Taxonomy" id="1944633"/>
    <lineage>
        <taxon>Bacteria</taxon>
        <taxon>Bacillati</taxon>
        <taxon>Bacillota</taxon>
        <taxon>Bacilli</taxon>
        <taxon>Bacillales</taxon>
        <taxon>Bacillaceae</taxon>
        <taxon>Ornithinibacillus</taxon>
    </lineage>
</organism>
<dbReference type="RefSeq" id="WP_211742200.1">
    <property type="nucleotide sequence ID" value="NZ_JAGXBY010000004.1"/>
</dbReference>
<dbReference type="Gene3D" id="3.40.140.10">
    <property type="entry name" value="Cytidine Deaminase, domain 2"/>
    <property type="match status" value="1"/>
</dbReference>
<evidence type="ECO:0000256" key="3">
    <source>
        <dbReference type="ARBA" id="ARBA00022801"/>
    </source>
</evidence>
<evidence type="ECO:0000256" key="5">
    <source>
        <dbReference type="ARBA" id="ARBA00023049"/>
    </source>
</evidence>
<evidence type="ECO:0000313" key="8">
    <source>
        <dbReference type="Proteomes" id="UP000681870"/>
    </source>
</evidence>
<comment type="caution">
    <text evidence="7">The sequence shown here is derived from an EMBL/GenBank/DDBJ whole genome shotgun (WGS) entry which is preliminary data.</text>
</comment>
<proteinExistence type="predicted"/>
<dbReference type="PANTHER" id="PTHR34858">
    <property type="entry name" value="CYSO-CYSTEINE PEPTIDASE"/>
    <property type="match status" value="1"/>
</dbReference>
<feature type="domain" description="JAB" evidence="6">
    <location>
        <begin position="11"/>
        <end position="112"/>
    </location>
</feature>
<evidence type="ECO:0000259" key="6">
    <source>
        <dbReference type="Pfam" id="PF14464"/>
    </source>
</evidence>
<protein>
    <submittedName>
        <fullName evidence="7">M67 family metallopeptidase</fullName>
    </submittedName>
</protein>
<keyword evidence="1" id="KW-0645">Protease</keyword>
<dbReference type="PANTHER" id="PTHR34858:SF1">
    <property type="entry name" value="CYSO-CYSTEINE PEPTIDASE"/>
    <property type="match status" value="1"/>
</dbReference>
<dbReference type="InterPro" id="IPR028090">
    <property type="entry name" value="JAB_dom_prok"/>
</dbReference>
<dbReference type="EMBL" id="JAGXBY010000004">
    <property type="protein sequence ID" value="MBS3681228.1"/>
    <property type="molecule type" value="Genomic_DNA"/>
</dbReference>
<reference evidence="7 8" key="1">
    <citation type="submission" date="2021-05" db="EMBL/GenBank/DDBJ databases">
        <title>Ornithinibacillus massiliensis sp. nov.</title>
        <authorList>
            <person name="Iwaza R."/>
            <person name="Lagier J.-C."/>
            <person name="Raoult D."/>
        </authorList>
    </citation>
    <scope>NUCLEOTIDE SEQUENCE [LARGE SCALE GENOMIC DNA]</scope>
    <source>
        <strain evidence="7 8">Marseille-P3601</strain>
    </source>
</reference>
<evidence type="ECO:0000256" key="2">
    <source>
        <dbReference type="ARBA" id="ARBA00022723"/>
    </source>
</evidence>
<keyword evidence="2" id="KW-0479">Metal-binding</keyword>
<dbReference type="InterPro" id="IPR051929">
    <property type="entry name" value="VirAsm_ModProt"/>
</dbReference>
<sequence length="135" mass="15709">MNRSDIIIPHNLYDELIQICRLELPYEACGLLVGTPYQINSIWPMKNEINSPNRFFVSKPIVEETIDKVKSLKQDIIAIYHSHPSTLAIPSRIDIINHLDKSVDMVIISFKENDPIMKWYRIIGGTYKERPFLII</sequence>
<evidence type="ECO:0000313" key="7">
    <source>
        <dbReference type="EMBL" id="MBS3681228.1"/>
    </source>
</evidence>
<dbReference type="Proteomes" id="UP000681870">
    <property type="component" value="Unassembled WGS sequence"/>
</dbReference>
<gene>
    <name evidence="7" type="ORF">KGF86_13550</name>
</gene>
<keyword evidence="4" id="KW-0862">Zinc</keyword>
<evidence type="ECO:0000256" key="1">
    <source>
        <dbReference type="ARBA" id="ARBA00022670"/>
    </source>
</evidence>
<dbReference type="SUPFAM" id="SSF102712">
    <property type="entry name" value="JAB1/MPN domain"/>
    <property type="match status" value="1"/>
</dbReference>